<evidence type="ECO:0000313" key="4">
    <source>
        <dbReference type="Proteomes" id="UP000051977"/>
    </source>
</evidence>
<dbReference type="PANTHER" id="PTHR46558">
    <property type="entry name" value="TRACRIPTIONAL REGULATORY PROTEIN-RELATED-RELATED"/>
    <property type="match status" value="1"/>
</dbReference>
<keyword evidence="4" id="KW-1185">Reference proteome</keyword>
<feature type="domain" description="HTH cro/C1-type" evidence="2">
    <location>
        <begin position="10"/>
        <end position="64"/>
    </location>
</feature>
<dbReference type="Gene3D" id="1.10.260.40">
    <property type="entry name" value="lambda repressor-like DNA-binding domains"/>
    <property type="match status" value="1"/>
</dbReference>
<proteinExistence type="predicted"/>
<dbReference type="PROSITE" id="PS50943">
    <property type="entry name" value="HTH_CROC1"/>
    <property type="match status" value="1"/>
</dbReference>
<protein>
    <recommendedName>
        <fullName evidence="2">HTH cro/C1-type domain-containing protein</fullName>
    </recommendedName>
</protein>
<dbReference type="RefSeq" id="WP_056981222.1">
    <property type="nucleotide sequence ID" value="NZ_AZEI01000005.1"/>
</dbReference>
<evidence type="ECO:0000259" key="2">
    <source>
        <dbReference type="PROSITE" id="PS50943"/>
    </source>
</evidence>
<dbReference type="EMBL" id="AZEI01000005">
    <property type="protein sequence ID" value="KRL18510.1"/>
    <property type="molecule type" value="Genomic_DNA"/>
</dbReference>
<dbReference type="InterPro" id="IPR001387">
    <property type="entry name" value="Cro/C1-type_HTH"/>
</dbReference>
<dbReference type="CDD" id="cd00093">
    <property type="entry name" value="HTH_XRE"/>
    <property type="match status" value="1"/>
</dbReference>
<gene>
    <name evidence="3" type="ORF">FD12_GL002566</name>
</gene>
<dbReference type="PANTHER" id="PTHR46558:SF4">
    <property type="entry name" value="DNA-BIDING PHAGE PROTEIN"/>
    <property type="match status" value="1"/>
</dbReference>
<evidence type="ECO:0000256" key="1">
    <source>
        <dbReference type="ARBA" id="ARBA00023125"/>
    </source>
</evidence>
<reference evidence="3 4" key="1">
    <citation type="journal article" date="2015" name="Genome Announc.">
        <title>Expanding the biotechnology potential of lactobacilli through comparative genomics of 213 strains and associated genera.</title>
        <authorList>
            <person name="Sun Z."/>
            <person name="Harris H.M."/>
            <person name="McCann A."/>
            <person name="Guo C."/>
            <person name="Argimon S."/>
            <person name="Zhang W."/>
            <person name="Yang X."/>
            <person name="Jeffery I.B."/>
            <person name="Cooney J.C."/>
            <person name="Kagawa T.F."/>
            <person name="Liu W."/>
            <person name="Song Y."/>
            <person name="Salvetti E."/>
            <person name="Wrobel A."/>
            <person name="Rasinkangas P."/>
            <person name="Parkhill J."/>
            <person name="Rea M.C."/>
            <person name="O'Sullivan O."/>
            <person name="Ritari J."/>
            <person name="Douillard F.P."/>
            <person name="Paul Ross R."/>
            <person name="Yang R."/>
            <person name="Briner A.E."/>
            <person name="Felis G.E."/>
            <person name="de Vos W.M."/>
            <person name="Barrangou R."/>
            <person name="Klaenhammer T.R."/>
            <person name="Caufield P.W."/>
            <person name="Cui Y."/>
            <person name="Zhang H."/>
            <person name="O'Toole P.W."/>
        </authorList>
    </citation>
    <scope>NUCLEOTIDE SEQUENCE [LARGE SCALE GENOMIC DNA]</scope>
    <source>
        <strain evidence="3 4">DSM 19907</strain>
    </source>
</reference>
<keyword evidence="1" id="KW-0238">DNA-binding</keyword>
<dbReference type="Proteomes" id="UP000051977">
    <property type="component" value="Unassembled WGS sequence"/>
</dbReference>
<dbReference type="SUPFAM" id="SSF47413">
    <property type="entry name" value="lambda repressor-like DNA-binding domains"/>
    <property type="match status" value="1"/>
</dbReference>
<accession>A0ABR5PG88</accession>
<dbReference type="InterPro" id="IPR010982">
    <property type="entry name" value="Lambda_DNA-bd_dom_sf"/>
</dbReference>
<sequence length="77" mass="8632">MPIIFVDNNVSERRKQLGLTQAQLEAAVGVTRRTIISLEKGKYTPSLLLALQLAQELKVDINDLFWLGGPENEKSDH</sequence>
<dbReference type="SMART" id="SM00530">
    <property type="entry name" value="HTH_XRE"/>
    <property type="match status" value="1"/>
</dbReference>
<evidence type="ECO:0000313" key="3">
    <source>
        <dbReference type="EMBL" id="KRL18510.1"/>
    </source>
</evidence>
<dbReference type="Pfam" id="PF01381">
    <property type="entry name" value="HTH_3"/>
    <property type="match status" value="1"/>
</dbReference>
<name>A0ABR5PG88_9LACO</name>
<comment type="caution">
    <text evidence="3">The sequence shown here is derived from an EMBL/GenBank/DDBJ whole genome shotgun (WGS) entry which is preliminary data.</text>
</comment>
<organism evidence="3 4">
    <name type="scientific">Lentilactobacillus rapi DSM 19907 = JCM 15042</name>
    <dbReference type="NCBI Taxonomy" id="1423795"/>
    <lineage>
        <taxon>Bacteria</taxon>
        <taxon>Bacillati</taxon>
        <taxon>Bacillota</taxon>
        <taxon>Bacilli</taxon>
        <taxon>Lactobacillales</taxon>
        <taxon>Lactobacillaceae</taxon>
        <taxon>Lentilactobacillus</taxon>
    </lineage>
</organism>